<dbReference type="Proteomes" id="UP000228755">
    <property type="component" value="Unassembled WGS sequence"/>
</dbReference>
<evidence type="ECO:0000313" key="1">
    <source>
        <dbReference type="EMBL" id="PJM79902.1"/>
    </source>
</evidence>
<accession>A0A2M9HSX0</accession>
<keyword evidence="2" id="KW-1185">Reference proteome</keyword>
<protein>
    <submittedName>
        <fullName evidence="1">Uncharacterized protein</fullName>
    </submittedName>
</protein>
<gene>
    <name evidence="1" type="ORF">CUU80_01835</name>
</gene>
<comment type="caution">
    <text evidence="1">The sequence shown here is derived from an EMBL/GenBank/DDBJ whole genome shotgun (WGS) entry which is preliminary data.</text>
</comment>
<proteinExistence type="predicted"/>
<reference evidence="1 2" key="1">
    <citation type="submission" date="2017-11" db="EMBL/GenBank/DDBJ databases">
        <title>Draft genome sequences of strains TRE 1, TRE D, TRE H and TRI 7, isolated from tamarins, belonging to four potential novel Bifidobacterium species.</title>
        <authorList>
            <person name="Mattarelli P."/>
            <person name="Modesto M."/>
            <person name="Bonetti A."/>
            <person name="Puglisi E."/>
            <person name="Morelli L."/>
        </authorList>
    </citation>
    <scope>NUCLEOTIDE SEQUENCE [LARGE SCALE GENOMIC DNA]</scope>
    <source>
        <strain evidence="2">TRED</strain>
    </source>
</reference>
<sequence>MNRRYSEPQPGTYTQMLDAIIEKFNDTVPILNVAEWKDTMRNVYVGNKHAETPAPDFQTMYQTTMQGLIILRMWLGIQLGADIVKMQKMLGQDEIGKKIRNFLV</sequence>
<evidence type="ECO:0000313" key="2">
    <source>
        <dbReference type="Proteomes" id="UP000228755"/>
    </source>
</evidence>
<dbReference type="EMBL" id="PGLQ01000001">
    <property type="protein sequence ID" value="PJM79902.1"/>
    <property type="molecule type" value="Genomic_DNA"/>
</dbReference>
<organism evidence="1 2">
    <name type="scientific">Bifidobacterium scaligerum</name>
    <dbReference type="NCBI Taxonomy" id="2052656"/>
    <lineage>
        <taxon>Bacteria</taxon>
        <taxon>Bacillati</taxon>
        <taxon>Actinomycetota</taxon>
        <taxon>Actinomycetes</taxon>
        <taxon>Bifidobacteriales</taxon>
        <taxon>Bifidobacteriaceae</taxon>
        <taxon>Bifidobacterium</taxon>
    </lineage>
</organism>
<name>A0A2M9HSX0_9BIFI</name>
<dbReference type="AlphaFoldDB" id="A0A2M9HSX0"/>